<evidence type="ECO:0000313" key="2">
    <source>
        <dbReference type="EMBL" id="EHA57308.1"/>
    </source>
</evidence>
<dbReference type="GeneID" id="12985293"/>
<dbReference type="HOGENOM" id="CLU_2360127_0_0_1"/>
<dbReference type="VEuPathDB" id="FungiDB:MGG_16270"/>
<dbReference type="RefSeq" id="XP_003709920.1">
    <property type="nucleotide sequence ID" value="XM_003709872.1"/>
</dbReference>
<gene>
    <name evidence="2" type="ORF">MGG_16270</name>
</gene>
<keyword evidence="3" id="KW-1185">Reference proteome</keyword>
<feature type="compositionally biased region" description="Polar residues" evidence="1">
    <location>
        <begin position="57"/>
        <end position="68"/>
    </location>
</feature>
<dbReference type="Proteomes" id="UP000009058">
    <property type="component" value="Chromosome 1"/>
</dbReference>
<dbReference type="KEGG" id="mgr:MGG_16270"/>
<dbReference type="OrthoDB" id="10329262at2759"/>
<evidence type="ECO:0000313" key="3">
    <source>
        <dbReference type="Proteomes" id="UP000009058"/>
    </source>
</evidence>
<dbReference type="InParanoid" id="G4MQB5"/>
<dbReference type="EMBL" id="CM001231">
    <property type="protein sequence ID" value="EHA57308.1"/>
    <property type="molecule type" value="Genomic_DNA"/>
</dbReference>
<sequence>MQRNPPHPPWSNSLVLATGARRQLRHRFLLSACVHKDHASNRKPTDGNLDWRKKATRPSSTRQSPGTNIKAQMKICNLSLGKLWLHASLCFHKLHL</sequence>
<protein>
    <submittedName>
        <fullName evidence="2">Uncharacterized protein</fullName>
    </submittedName>
</protein>
<reference evidence="2 3" key="1">
    <citation type="journal article" date="2005" name="Nature">
        <title>The genome sequence of the rice blast fungus Magnaporthe grisea.</title>
        <authorList>
            <person name="Dean R.A."/>
            <person name="Talbot N.J."/>
            <person name="Ebbole D.J."/>
            <person name="Farman M.L."/>
            <person name="Mitchell T.K."/>
            <person name="Orbach M.J."/>
            <person name="Thon M."/>
            <person name="Kulkarni R."/>
            <person name="Xu J.R."/>
            <person name="Pan H."/>
            <person name="Read N.D."/>
            <person name="Lee Y.H."/>
            <person name="Carbone I."/>
            <person name="Brown D."/>
            <person name="Oh Y.Y."/>
            <person name="Donofrio N."/>
            <person name="Jeong J.S."/>
            <person name="Soanes D.M."/>
            <person name="Djonovic S."/>
            <person name="Kolomiets E."/>
            <person name="Rehmeyer C."/>
            <person name="Li W."/>
            <person name="Harding M."/>
            <person name="Kim S."/>
            <person name="Lebrun M.H."/>
            <person name="Bohnert H."/>
            <person name="Coughlan S."/>
            <person name="Butler J."/>
            <person name="Calvo S."/>
            <person name="Ma L.J."/>
            <person name="Nicol R."/>
            <person name="Purcell S."/>
            <person name="Nusbaum C."/>
            <person name="Galagan J.E."/>
            <person name="Birren B.W."/>
        </authorList>
    </citation>
    <scope>NUCLEOTIDE SEQUENCE [LARGE SCALE GENOMIC DNA]</scope>
    <source>
        <strain evidence="3">70-15 / ATCC MYA-4617 / FGSC 8958</strain>
    </source>
</reference>
<dbReference type="AlphaFoldDB" id="G4MQB5"/>
<evidence type="ECO:0000256" key="1">
    <source>
        <dbReference type="SAM" id="MobiDB-lite"/>
    </source>
</evidence>
<feature type="region of interest" description="Disordered" evidence="1">
    <location>
        <begin position="38"/>
        <end position="68"/>
    </location>
</feature>
<proteinExistence type="predicted"/>
<feature type="compositionally biased region" description="Basic and acidic residues" evidence="1">
    <location>
        <begin position="38"/>
        <end position="53"/>
    </location>
</feature>
<reference key="2">
    <citation type="submission" date="2011-05" db="EMBL/GenBank/DDBJ databases">
        <title>The Genome Sequence of Magnaporthe oryzae 70-15.</title>
        <authorList>
            <consortium name="The Broad Institute Genome Sequencing Platform"/>
            <person name="Ma L.-J."/>
            <person name="Dead R."/>
            <person name="Young S.K."/>
            <person name="Zeng Q."/>
            <person name="Gargeya S."/>
            <person name="Fitzgerald M."/>
            <person name="Haas B."/>
            <person name="Abouelleil A."/>
            <person name="Alvarado L."/>
            <person name="Arachchi H.M."/>
            <person name="Berlin A."/>
            <person name="Brown A."/>
            <person name="Chapman S.B."/>
            <person name="Chen Z."/>
            <person name="Dunbar C."/>
            <person name="Freedman E."/>
            <person name="Gearin G."/>
            <person name="Gellesch M."/>
            <person name="Goldberg J."/>
            <person name="Griggs A."/>
            <person name="Gujja S."/>
            <person name="Heiman D."/>
            <person name="Howarth C."/>
            <person name="Larson L."/>
            <person name="Lui A."/>
            <person name="MacDonald P.J.P."/>
            <person name="Mehta T."/>
            <person name="Montmayeur A."/>
            <person name="Murphy C."/>
            <person name="Neiman D."/>
            <person name="Pearson M."/>
            <person name="Priest M."/>
            <person name="Roberts A."/>
            <person name="Saif S."/>
            <person name="Shea T."/>
            <person name="Shenoy N."/>
            <person name="Sisk P."/>
            <person name="Stolte C."/>
            <person name="Sykes S."/>
            <person name="Yandava C."/>
            <person name="Wortman J."/>
            <person name="Nusbaum C."/>
            <person name="Birren B."/>
        </authorList>
    </citation>
    <scope>NUCLEOTIDE SEQUENCE</scope>
    <source>
        <strain>70-15</strain>
    </source>
</reference>
<name>G4MQB5_PYRO7</name>
<organism evidence="2 3">
    <name type="scientific">Pyricularia oryzae (strain 70-15 / ATCC MYA-4617 / FGSC 8958)</name>
    <name type="common">Rice blast fungus</name>
    <name type="synonym">Magnaporthe oryzae</name>
    <dbReference type="NCBI Taxonomy" id="242507"/>
    <lineage>
        <taxon>Eukaryota</taxon>
        <taxon>Fungi</taxon>
        <taxon>Dikarya</taxon>
        <taxon>Ascomycota</taxon>
        <taxon>Pezizomycotina</taxon>
        <taxon>Sordariomycetes</taxon>
        <taxon>Sordariomycetidae</taxon>
        <taxon>Magnaporthales</taxon>
        <taxon>Pyriculariaceae</taxon>
        <taxon>Pyricularia</taxon>
    </lineage>
</organism>
<accession>G4MQB5</accession>